<feature type="compositionally biased region" description="Low complexity" evidence="2">
    <location>
        <begin position="506"/>
        <end position="516"/>
    </location>
</feature>
<sequence>MHTNHSVESPPPSDEESGDERDELHAPPITARKKRMVLLVIAIVTLSAGLSTAYAVVFGGWQWSSDVRDLVSISDTMRGRDTYTSDTPSSSASHSAGNNEVEVQVQVQSGNSSVDRVMKVAQTTLSHAYCACDPLLGGAPDPFSLQWREGGGGVMKKLKAEGVTKEVTFHVDATSQLPYLHSSMFEQIEGASYMEVLKSMSEGEVEVETGGLALIKVEVASPIKNSRACADRLSSSLDVRCMVLSNSSYGGNRHSTSRSTKRENKEEYASVLYLLERKRERKSGLTTWVFGMRDATSDSYSAPSHLMCEASGDVFGEEGRGGQDMRTVLVVNVGLRWTGSAQRAITGGGMAVNDASSNDDDSVVLSSPIFSLSPSLFHTEGGSKSTNIEQSEDKNKIELSSTDLDPLKLALPSKRVTFIGGTYAEGVFRQAAKLAGSASVVVDAAYATRTRVLYSSMHSDVAVEASKQALSKMMIAKQEGYVNSHRRQSFAASSGILEWLSDRGSKTSSSSNSGGKVSDKHETENGNDRASCADAGGWQVMKAEVEKRKANLEKRGRELDDQIKMVTERARVDPLFQLSQLGACEVGENVDVYSRAGHIDEKVKYTFVEAKSIQDFVLLLSMPQLSKVFENTEVFVVEVIPSLLTSTINAPTYAAALHAIFSMSRHPSRSSSGGKGVERVMFTPTFVPTPASVPPSSGEEEETGSLISKYGRTSLLSTPVFHYHSTASSLGAKWVDGTWSYLAGKGSERALYSEKEAGERECIADVDKWAEVCKKGSIDILRLLSNM</sequence>
<evidence type="ECO:0000256" key="2">
    <source>
        <dbReference type="SAM" id="MobiDB-lite"/>
    </source>
</evidence>
<proteinExistence type="predicted"/>
<feature type="compositionally biased region" description="Basic and acidic residues" evidence="2">
    <location>
        <begin position="517"/>
        <end position="527"/>
    </location>
</feature>
<gene>
    <name evidence="4" type="ORF">PBIL07802_LOCUS7803</name>
</gene>
<feature type="region of interest" description="Disordered" evidence="2">
    <location>
        <begin position="502"/>
        <end position="533"/>
    </location>
</feature>
<evidence type="ECO:0000256" key="1">
    <source>
        <dbReference type="SAM" id="Coils"/>
    </source>
</evidence>
<reference evidence="4" key="1">
    <citation type="submission" date="2021-01" db="EMBL/GenBank/DDBJ databases">
        <authorList>
            <person name="Corre E."/>
            <person name="Pelletier E."/>
            <person name="Niang G."/>
            <person name="Scheremetjew M."/>
            <person name="Finn R."/>
            <person name="Kale V."/>
            <person name="Holt S."/>
            <person name="Cochrane G."/>
            <person name="Meng A."/>
            <person name="Brown T."/>
            <person name="Cohen L."/>
        </authorList>
    </citation>
    <scope>NUCLEOTIDE SEQUENCE</scope>
    <source>
        <strain evidence="4">NIES-2562</strain>
    </source>
</reference>
<organism evidence="4">
    <name type="scientific">Palpitomonas bilix</name>
    <dbReference type="NCBI Taxonomy" id="652834"/>
    <lineage>
        <taxon>Eukaryota</taxon>
        <taxon>Eukaryota incertae sedis</taxon>
    </lineage>
</organism>
<feature type="coiled-coil region" evidence="1">
    <location>
        <begin position="542"/>
        <end position="569"/>
    </location>
</feature>
<name>A0A7S3G1D0_9EUKA</name>
<keyword evidence="1" id="KW-0175">Coiled coil</keyword>
<evidence type="ECO:0000313" key="4">
    <source>
        <dbReference type="EMBL" id="CAE0245621.1"/>
    </source>
</evidence>
<feature type="compositionally biased region" description="Low complexity" evidence="2">
    <location>
        <begin position="84"/>
        <end position="100"/>
    </location>
</feature>
<protein>
    <submittedName>
        <fullName evidence="4">Uncharacterized protein</fullName>
    </submittedName>
</protein>
<feature type="transmembrane region" description="Helical" evidence="3">
    <location>
        <begin position="37"/>
        <end position="63"/>
    </location>
</feature>
<feature type="region of interest" description="Disordered" evidence="2">
    <location>
        <begin position="1"/>
        <end position="28"/>
    </location>
</feature>
<dbReference type="EMBL" id="HBIB01011983">
    <property type="protein sequence ID" value="CAE0245621.1"/>
    <property type="molecule type" value="Transcribed_RNA"/>
</dbReference>
<accession>A0A7S3G1D0</accession>
<keyword evidence="3" id="KW-1133">Transmembrane helix</keyword>
<keyword evidence="3" id="KW-0472">Membrane</keyword>
<feature type="region of interest" description="Disordered" evidence="2">
    <location>
        <begin position="81"/>
        <end position="100"/>
    </location>
</feature>
<evidence type="ECO:0000256" key="3">
    <source>
        <dbReference type="SAM" id="Phobius"/>
    </source>
</evidence>
<dbReference type="AlphaFoldDB" id="A0A7S3G1D0"/>
<keyword evidence="3" id="KW-0812">Transmembrane</keyword>